<dbReference type="OrthoDB" id="4054781at2759"/>
<keyword evidence="8" id="KW-0067">ATP-binding</keyword>
<evidence type="ECO:0000256" key="6">
    <source>
        <dbReference type="ARBA" id="ARBA00022741"/>
    </source>
</evidence>
<sequence>MTLTTFIDPTANASKPLSAIAAARLRADATSKDVVTPEITVDQVPQHPQPLQQVSTPELDASVSDDEPLAVQRNIKLCTWRNDPQNVLSDDESGLKVNLSKHTTISLIGSFQFKVLRGAINVNGANIGVLSRRGRQDEVYTACVPATHPITKLRGLDGVNHVHIMDWDRPVALARFSPLFADIWNVPAETGFERSFTVIQESSADPLARPLTPEVASEDWLRVVEECSANPSAILIVGSSDSGKSTFARRLLNRYLTGQGKSARPVAAVCYLDLDPAKPEYTSHGQVSLSVVRTLNLGPSYTHSSVPPLSMDVERTTTMRSHPVPMNLVNYLEYLRVCAEDLFLTYKSLQSRESPLPLIVNTSGSLYETDFNLLANVLASFKPHHLVHLGDVRANGPENDHRLHTLQSIVSQYRGTTHAIASQSPSSPRWRTEAELRAMQMQSYFSLRNIETNDGDASIWSGTSLSNIVPWEFSFQETDERTQDFVGFFVYSEPIEPASLVDALNGSIIQIVESTSSAIPTPYTSLPRTKRYRIPHFPKSERTGMMESLDPKTSKLICTALVRGFDPARKVVQLLVPRTHECLLHTLTPERTVFVGGCCGYPDWAFVEQAHLAEAGELGSDGIAPSTTWVEEQLLVEDMGYLNTVRRVRKFQT</sequence>
<comment type="similarity">
    <text evidence="2">Belongs to the Clp1 family. NOL9/GRC3 subfamily.</text>
</comment>
<evidence type="ECO:0000313" key="11">
    <source>
        <dbReference type="Proteomes" id="UP000799777"/>
    </source>
</evidence>
<dbReference type="Proteomes" id="UP000799777">
    <property type="component" value="Unassembled WGS sequence"/>
</dbReference>
<proteinExistence type="inferred from homology"/>
<dbReference type="AlphaFoldDB" id="A0A9P4LHB3"/>
<organism evidence="10 11">
    <name type="scientific">Setomelanomma holmii</name>
    <dbReference type="NCBI Taxonomy" id="210430"/>
    <lineage>
        <taxon>Eukaryota</taxon>
        <taxon>Fungi</taxon>
        <taxon>Dikarya</taxon>
        <taxon>Ascomycota</taxon>
        <taxon>Pezizomycotina</taxon>
        <taxon>Dothideomycetes</taxon>
        <taxon>Pleosporomycetidae</taxon>
        <taxon>Pleosporales</taxon>
        <taxon>Pleosporineae</taxon>
        <taxon>Phaeosphaeriaceae</taxon>
        <taxon>Setomelanomma</taxon>
    </lineage>
</organism>
<keyword evidence="5" id="KW-0808">Transferase</keyword>
<evidence type="ECO:0000256" key="4">
    <source>
        <dbReference type="ARBA" id="ARBA00019824"/>
    </source>
</evidence>
<keyword evidence="6" id="KW-0547">Nucleotide-binding</keyword>
<dbReference type="Gene3D" id="3.40.50.300">
    <property type="entry name" value="P-loop containing nucleotide triphosphate hydrolases"/>
    <property type="match status" value="1"/>
</dbReference>
<dbReference type="InterPro" id="IPR027417">
    <property type="entry name" value="P-loop_NTPase"/>
</dbReference>
<evidence type="ECO:0000259" key="9">
    <source>
        <dbReference type="Pfam" id="PF16575"/>
    </source>
</evidence>
<dbReference type="PANTHER" id="PTHR12755">
    <property type="entry name" value="CLEAVAGE/POLYADENYLATION FACTOR IA SUBUNIT CLP1P"/>
    <property type="match status" value="1"/>
</dbReference>
<protein>
    <recommendedName>
        <fullName evidence="4">Polynucleotide 5'-hydroxyl-kinase GRC3</fullName>
    </recommendedName>
    <alternativeName>
        <fullName evidence="3">Polynucleotide 5'-hydroxyl-kinase grc3</fullName>
    </alternativeName>
</protein>
<dbReference type="GO" id="GO:0005524">
    <property type="term" value="F:ATP binding"/>
    <property type="evidence" value="ECO:0007669"/>
    <property type="project" value="UniProtKB-KW"/>
</dbReference>
<dbReference type="PANTHER" id="PTHR12755:SF3">
    <property type="entry name" value="POLYNUCLEOTIDE 5'-HYDROXYL-KINASE NOL9"/>
    <property type="match status" value="1"/>
</dbReference>
<comment type="caution">
    <text evidence="10">The sequence shown here is derived from an EMBL/GenBank/DDBJ whole genome shotgun (WGS) entry which is preliminary data.</text>
</comment>
<dbReference type="Pfam" id="PF16575">
    <property type="entry name" value="CLP1_P"/>
    <property type="match status" value="1"/>
</dbReference>
<keyword evidence="7" id="KW-0418">Kinase</keyword>
<dbReference type="InterPro" id="IPR032319">
    <property type="entry name" value="CLP1_P"/>
</dbReference>
<dbReference type="GO" id="GO:0005634">
    <property type="term" value="C:nucleus"/>
    <property type="evidence" value="ECO:0007669"/>
    <property type="project" value="TreeGrafter"/>
</dbReference>
<evidence type="ECO:0000256" key="3">
    <source>
        <dbReference type="ARBA" id="ARBA00018706"/>
    </source>
</evidence>
<feature type="domain" description="Clp1 P-loop" evidence="9">
    <location>
        <begin position="238"/>
        <end position="445"/>
    </location>
</feature>
<evidence type="ECO:0000256" key="8">
    <source>
        <dbReference type="ARBA" id="ARBA00022840"/>
    </source>
</evidence>
<evidence type="ECO:0000256" key="1">
    <source>
        <dbReference type="ARBA" id="ARBA00003798"/>
    </source>
</evidence>
<dbReference type="InterPro" id="IPR045116">
    <property type="entry name" value="Clp1/Grc3"/>
</dbReference>
<accession>A0A9P4LHB3</accession>
<evidence type="ECO:0000256" key="5">
    <source>
        <dbReference type="ARBA" id="ARBA00022679"/>
    </source>
</evidence>
<evidence type="ECO:0000256" key="2">
    <source>
        <dbReference type="ARBA" id="ARBA00011003"/>
    </source>
</evidence>
<gene>
    <name evidence="10" type="ORF">EK21DRAFT_93568</name>
</gene>
<name>A0A9P4LHB3_9PLEO</name>
<evidence type="ECO:0000256" key="7">
    <source>
        <dbReference type="ARBA" id="ARBA00022777"/>
    </source>
</evidence>
<dbReference type="GO" id="GO:0051731">
    <property type="term" value="F:polynucleotide 5'-hydroxyl-kinase activity"/>
    <property type="evidence" value="ECO:0007669"/>
    <property type="project" value="InterPro"/>
</dbReference>
<keyword evidence="11" id="KW-1185">Reference proteome</keyword>
<reference evidence="10" key="1">
    <citation type="journal article" date="2020" name="Stud. Mycol.">
        <title>101 Dothideomycetes genomes: a test case for predicting lifestyles and emergence of pathogens.</title>
        <authorList>
            <person name="Haridas S."/>
            <person name="Albert R."/>
            <person name="Binder M."/>
            <person name="Bloem J."/>
            <person name="Labutti K."/>
            <person name="Salamov A."/>
            <person name="Andreopoulos B."/>
            <person name="Baker S."/>
            <person name="Barry K."/>
            <person name="Bills G."/>
            <person name="Bluhm B."/>
            <person name="Cannon C."/>
            <person name="Castanera R."/>
            <person name="Culley D."/>
            <person name="Daum C."/>
            <person name="Ezra D."/>
            <person name="Gonzalez J."/>
            <person name="Henrissat B."/>
            <person name="Kuo A."/>
            <person name="Liang C."/>
            <person name="Lipzen A."/>
            <person name="Lutzoni F."/>
            <person name="Magnuson J."/>
            <person name="Mondo S."/>
            <person name="Nolan M."/>
            <person name="Ohm R."/>
            <person name="Pangilinan J."/>
            <person name="Park H.-J."/>
            <person name="Ramirez L."/>
            <person name="Alfaro M."/>
            <person name="Sun H."/>
            <person name="Tritt A."/>
            <person name="Yoshinaga Y."/>
            <person name="Zwiers L.-H."/>
            <person name="Turgeon B."/>
            <person name="Goodwin S."/>
            <person name="Spatafora J."/>
            <person name="Crous P."/>
            <person name="Grigoriev I."/>
        </authorList>
    </citation>
    <scope>NUCLEOTIDE SEQUENCE</scope>
    <source>
        <strain evidence="10">CBS 110217</strain>
    </source>
</reference>
<evidence type="ECO:0000313" key="10">
    <source>
        <dbReference type="EMBL" id="KAF2025035.1"/>
    </source>
</evidence>
<dbReference type="EMBL" id="ML978276">
    <property type="protein sequence ID" value="KAF2025035.1"/>
    <property type="molecule type" value="Genomic_DNA"/>
</dbReference>
<comment type="function">
    <text evidence="1">Polynucleotide 5'-kinase involved in rRNA processing.</text>
</comment>
<dbReference type="GO" id="GO:0000448">
    <property type="term" value="P:cleavage in ITS2 between 5.8S rRNA and LSU-rRNA of tricistronic rRNA transcript (SSU-rRNA, 5.8S rRNA, LSU-rRNA)"/>
    <property type="evidence" value="ECO:0007669"/>
    <property type="project" value="TreeGrafter"/>
</dbReference>